<evidence type="ECO:0000259" key="20">
    <source>
        <dbReference type="PROSITE" id="PS51002"/>
    </source>
</evidence>
<dbReference type="EC" id="7.1.1.8" evidence="3"/>
<evidence type="ECO:0000256" key="14">
    <source>
        <dbReference type="ARBA" id="ARBA00023004"/>
    </source>
</evidence>
<evidence type="ECO:0000256" key="7">
    <source>
        <dbReference type="ARBA" id="ARBA00022617"/>
    </source>
</evidence>
<evidence type="ECO:0000256" key="10">
    <source>
        <dbReference type="ARBA" id="ARBA00022723"/>
    </source>
</evidence>
<keyword evidence="15 19" id="KW-0472">Membrane</keyword>
<dbReference type="Pfam" id="PF13631">
    <property type="entry name" value="Cytochrom_B_N_2"/>
    <property type="match status" value="1"/>
</dbReference>
<dbReference type="GO" id="GO:0005886">
    <property type="term" value="C:plasma membrane"/>
    <property type="evidence" value="ECO:0007669"/>
    <property type="project" value="UniProtKB-SubCell"/>
</dbReference>
<evidence type="ECO:0000313" key="22">
    <source>
        <dbReference type="Proteomes" id="UP000001918"/>
    </source>
</evidence>
<evidence type="ECO:0000256" key="3">
    <source>
        <dbReference type="ARBA" id="ARBA00012951"/>
    </source>
</evidence>
<dbReference type="PROSITE" id="PS51002">
    <property type="entry name" value="CYTB_NTER"/>
    <property type="match status" value="1"/>
</dbReference>
<feature type="domain" description="Cytochrome b/b6 N-terminal region profile" evidence="20">
    <location>
        <begin position="17"/>
        <end position="243"/>
    </location>
</feature>
<dbReference type="Gene3D" id="1.20.810.10">
    <property type="entry name" value="Cytochrome Bc1 Complex, Chain C"/>
    <property type="match status" value="1"/>
</dbReference>
<comment type="cofactor">
    <cofactor evidence="1">
        <name>heme</name>
        <dbReference type="ChEBI" id="CHEBI:30413"/>
    </cofactor>
</comment>
<keyword evidence="9 19" id="KW-0812">Transmembrane</keyword>
<evidence type="ECO:0000256" key="19">
    <source>
        <dbReference type="SAM" id="Phobius"/>
    </source>
</evidence>
<keyword evidence="8" id="KW-0679">Respiratory chain</keyword>
<keyword evidence="6" id="KW-1003">Cell membrane</keyword>
<keyword evidence="10" id="KW-0479">Metal-binding</keyword>
<dbReference type="InterPro" id="IPR016174">
    <property type="entry name" value="Di-haem_cyt_TM"/>
</dbReference>
<keyword evidence="22" id="KW-1185">Reference proteome</keyword>
<dbReference type="STRING" id="471852.Tcur_0554"/>
<reference evidence="21 22" key="1">
    <citation type="journal article" date="2011" name="Stand. Genomic Sci.">
        <title>Complete genome sequence of Thermomonospora curvata type strain (B9).</title>
        <authorList>
            <person name="Chertkov O."/>
            <person name="Sikorski J."/>
            <person name="Nolan M."/>
            <person name="Lapidus A."/>
            <person name="Lucas S."/>
            <person name="Del Rio T.G."/>
            <person name="Tice H."/>
            <person name="Cheng J.F."/>
            <person name="Goodwin L."/>
            <person name="Pitluck S."/>
            <person name="Liolios K."/>
            <person name="Ivanova N."/>
            <person name="Mavromatis K."/>
            <person name="Mikhailova N."/>
            <person name="Ovchinnikova G."/>
            <person name="Pati A."/>
            <person name="Chen A."/>
            <person name="Palaniappan K."/>
            <person name="Djao O.D."/>
            <person name="Land M."/>
            <person name="Hauser L."/>
            <person name="Chang Y.J."/>
            <person name="Jeffries C.D."/>
            <person name="Brettin T."/>
            <person name="Han C."/>
            <person name="Detter J.C."/>
            <person name="Rohde M."/>
            <person name="Goker M."/>
            <person name="Woyke T."/>
            <person name="Bristow J."/>
            <person name="Eisen J.A."/>
            <person name="Markowitz V."/>
            <person name="Hugenholtz P."/>
            <person name="Klenk H.P."/>
            <person name="Kyrpides N.C."/>
        </authorList>
    </citation>
    <scope>NUCLEOTIDE SEQUENCE [LARGE SCALE GENOMIC DNA]</scope>
    <source>
        <strain evidence="22">ATCC 19995 / DSM 43183 / JCM 3096 / KCTC 9072 / NBRC 15933 / NCIMB 10081 / Henssen B9</strain>
    </source>
</reference>
<proteinExistence type="predicted"/>
<feature type="compositionally biased region" description="Basic and acidic residues" evidence="18">
    <location>
        <begin position="532"/>
        <end position="551"/>
    </location>
</feature>
<dbReference type="EMBL" id="CP001738">
    <property type="protein sequence ID" value="ACY96151.1"/>
    <property type="molecule type" value="Genomic_DNA"/>
</dbReference>
<feature type="transmembrane region" description="Helical" evidence="19">
    <location>
        <begin position="146"/>
        <end position="166"/>
    </location>
</feature>
<dbReference type="GO" id="GO:0016491">
    <property type="term" value="F:oxidoreductase activity"/>
    <property type="evidence" value="ECO:0007669"/>
    <property type="project" value="InterPro"/>
</dbReference>
<dbReference type="InterPro" id="IPR005797">
    <property type="entry name" value="Cyt_b/b6_N"/>
</dbReference>
<dbReference type="InterPro" id="IPR027387">
    <property type="entry name" value="Cytb/b6-like_sf"/>
</dbReference>
<evidence type="ECO:0000256" key="17">
    <source>
        <dbReference type="ARBA" id="ARBA00029568"/>
    </source>
</evidence>
<dbReference type="eggNOG" id="COG1290">
    <property type="taxonomic scope" value="Bacteria"/>
</dbReference>
<evidence type="ECO:0000256" key="6">
    <source>
        <dbReference type="ARBA" id="ARBA00022475"/>
    </source>
</evidence>
<keyword evidence="13 19" id="KW-1133">Transmembrane helix</keyword>
<feature type="transmembrane region" description="Helical" evidence="19">
    <location>
        <begin position="336"/>
        <end position="357"/>
    </location>
</feature>
<evidence type="ECO:0000256" key="5">
    <source>
        <dbReference type="ARBA" id="ARBA00022448"/>
    </source>
</evidence>
<keyword evidence="11" id="KW-1278">Translocase</keyword>
<feature type="transmembrane region" description="Helical" evidence="19">
    <location>
        <begin position="268"/>
        <end position="286"/>
    </location>
</feature>
<dbReference type="KEGG" id="tcu:Tcur_0554"/>
<evidence type="ECO:0000256" key="4">
    <source>
        <dbReference type="ARBA" id="ARBA00016116"/>
    </source>
</evidence>
<dbReference type="SUPFAM" id="SSF81648">
    <property type="entry name" value="a domain/subunit of cytochrome bc1 complex (Ubiquinol-cytochrome c reductase)"/>
    <property type="match status" value="1"/>
</dbReference>
<dbReference type="Proteomes" id="UP000001918">
    <property type="component" value="Chromosome"/>
</dbReference>
<feature type="transmembrane region" description="Helical" evidence="19">
    <location>
        <begin position="178"/>
        <end position="200"/>
    </location>
</feature>
<evidence type="ECO:0000256" key="9">
    <source>
        <dbReference type="ARBA" id="ARBA00022692"/>
    </source>
</evidence>
<evidence type="ECO:0000256" key="8">
    <source>
        <dbReference type="ARBA" id="ARBA00022660"/>
    </source>
</evidence>
<sequence>MTNPQKPGQAPAALRGMGRAIDDRLGGGRWGVKAIKKAFPDHWSFLLGEIALYSFVIVLLTGVFLTLFFKPSMAPVVYEGSYTKLRGVEMSEAYASTLHISFDVRGGLLMRQIHHWSTVIFIAAILAHLLRNFFTGAFRKPRELNWVIGVTLLLLVMLNGLFGYSLPDDLLSGTGLRILHGVVLGIPLVGTYLAMFIFGGLYPGEEIIPRLYVVHILLIPALLLALIPLHAVILTWRQTHTTFPGRGATNTTQRGYPFMPVFIAKTTAYLFWTFAVAAFMATFFQINPVWLYGPYDPGAISAGSQPDWYMGFLEGSLRLMPAWEITLWGHTVPLSVLIPALVVPGVLFVGLYLYPWIERWITGDHGTHHLLDRPRDVPARTGIGMAGVTFYGLLWLAGANDVIADRFNFNLYGTTWFFRFAIFIGPVLAYIVAYRVCLGLQRRDRQLIEHGLETGVIRMAPEGRFSELEVPLSKEAASPITDERPPAAVPLEAPARAGVRPPAERGRIGRLRLSLNRHFLRDLYRPVAPHPNGDRAVREEERRAEQRALKE</sequence>
<keyword evidence="5" id="KW-0813">Transport</keyword>
<evidence type="ECO:0000256" key="15">
    <source>
        <dbReference type="ARBA" id="ARBA00023136"/>
    </source>
</evidence>
<dbReference type="GO" id="GO:0008121">
    <property type="term" value="F:quinol-cytochrome-c reductase activity"/>
    <property type="evidence" value="ECO:0007669"/>
    <property type="project" value="UniProtKB-EC"/>
</dbReference>
<dbReference type="InterPro" id="IPR036150">
    <property type="entry name" value="Cyt_b/b6_C_sf"/>
</dbReference>
<dbReference type="PANTHER" id="PTHR19271:SF16">
    <property type="entry name" value="CYTOCHROME B"/>
    <property type="match status" value="1"/>
</dbReference>
<dbReference type="AlphaFoldDB" id="D1A3M6"/>
<dbReference type="GO" id="GO:0022904">
    <property type="term" value="P:respiratory electron transport chain"/>
    <property type="evidence" value="ECO:0007669"/>
    <property type="project" value="InterPro"/>
</dbReference>
<feature type="transmembrane region" description="Helical" evidence="19">
    <location>
        <begin position="377"/>
        <end position="396"/>
    </location>
</feature>
<comment type="catalytic activity">
    <reaction evidence="16">
        <text>a quinol + 2 Fe(III)-[cytochrome c](out) = a quinone + 2 Fe(II)-[cytochrome c](out) + 2 H(+)(out)</text>
        <dbReference type="Rhea" id="RHEA:11484"/>
        <dbReference type="Rhea" id="RHEA-COMP:10350"/>
        <dbReference type="Rhea" id="RHEA-COMP:14399"/>
        <dbReference type="ChEBI" id="CHEBI:15378"/>
        <dbReference type="ChEBI" id="CHEBI:24646"/>
        <dbReference type="ChEBI" id="CHEBI:29033"/>
        <dbReference type="ChEBI" id="CHEBI:29034"/>
        <dbReference type="ChEBI" id="CHEBI:132124"/>
        <dbReference type="EC" id="7.1.1.8"/>
    </reaction>
</comment>
<name>D1A3M6_THECD</name>
<evidence type="ECO:0000256" key="2">
    <source>
        <dbReference type="ARBA" id="ARBA00004651"/>
    </source>
</evidence>
<accession>D1A3M6</accession>
<feature type="transmembrane region" description="Helical" evidence="19">
    <location>
        <begin position="212"/>
        <end position="236"/>
    </location>
</feature>
<evidence type="ECO:0000256" key="1">
    <source>
        <dbReference type="ARBA" id="ARBA00001971"/>
    </source>
</evidence>
<keyword evidence="14" id="KW-0408">Iron</keyword>
<keyword evidence="7" id="KW-0349">Heme</keyword>
<feature type="region of interest" description="Disordered" evidence="18">
    <location>
        <begin position="525"/>
        <end position="551"/>
    </location>
</feature>
<dbReference type="PANTHER" id="PTHR19271">
    <property type="entry name" value="CYTOCHROME B"/>
    <property type="match status" value="1"/>
</dbReference>
<keyword evidence="12" id="KW-0249">Electron transport</keyword>
<protein>
    <recommendedName>
        <fullName evidence="4">Cytochrome bc1 complex cytochrome b subunit</fullName>
        <ecNumber evidence="3">7.1.1.8</ecNumber>
    </recommendedName>
    <alternativeName>
        <fullName evidence="17">Cytochrome bc1 reductase complex subunit QcrB</fullName>
    </alternativeName>
</protein>
<evidence type="ECO:0000256" key="11">
    <source>
        <dbReference type="ARBA" id="ARBA00022967"/>
    </source>
</evidence>
<gene>
    <name evidence="21" type="ordered locus">Tcur_0554</name>
</gene>
<dbReference type="FunFam" id="1.20.810.10:FF:000007">
    <property type="entry name" value="Ubiquinol-cytochrome C reductase B subunit"/>
    <property type="match status" value="1"/>
</dbReference>
<organism evidence="21 22">
    <name type="scientific">Thermomonospora curvata (strain ATCC 19995 / DSM 43183 / JCM 3096 / KCTC 9072 / NBRC 15933 / NCIMB 10081 / Henssen B9)</name>
    <dbReference type="NCBI Taxonomy" id="471852"/>
    <lineage>
        <taxon>Bacteria</taxon>
        <taxon>Bacillati</taxon>
        <taxon>Actinomycetota</taxon>
        <taxon>Actinomycetes</taxon>
        <taxon>Streptosporangiales</taxon>
        <taxon>Thermomonosporaceae</taxon>
        <taxon>Thermomonospora</taxon>
    </lineage>
</organism>
<dbReference type="SUPFAM" id="SSF81342">
    <property type="entry name" value="Transmembrane di-heme cytochromes"/>
    <property type="match status" value="1"/>
</dbReference>
<feature type="transmembrane region" description="Helical" evidence="19">
    <location>
        <begin position="50"/>
        <end position="69"/>
    </location>
</feature>
<dbReference type="RefSeq" id="WP_012850935.1">
    <property type="nucleotide sequence ID" value="NC_013510.1"/>
</dbReference>
<evidence type="ECO:0000256" key="13">
    <source>
        <dbReference type="ARBA" id="ARBA00022989"/>
    </source>
</evidence>
<evidence type="ECO:0000256" key="12">
    <source>
        <dbReference type="ARBA" id="ARBA00022982"/>
    </source>
</evidence>
<evidence type="ECO:0000256" key="18">
    <source>
        <dbReference type="SAM" id="MobiDB-lite"/>
    </source>
</evidence>
<feature type="transmembrane region" description="Helical" evidence="19">
    <location>
        <begin position="115"/>
        <end position="134"/>
    </location>
</feature>
<dbReference type="HOGENOM" id="CLU_031114_2_0_11"/>
<evidence type="ECO:0000313" key="21">
    <source>
        <dbReference type="EMBL" id="ACY96151.1"/>
    </source>
</evidence>
<feature type="transmembrane region" description="Helical" evidence="19">
    <location>
        <begin position="416"/>
        <end position="437"/>
    </location>
</feature>
<comment type="subcellular location">
    <subcellularLocation>
        <location evidence="2">Cell membrane</location>
        <topology evidence="2">Multi-pass membrane protein</topology>
    </subcellularLocation>
</comment>
<evidence type="ECO:0000256" key="16">
    <source>
        <dbReference type="ARBA" id="ARBA00029351"/>
    </source>
</evidence>
<dbReference type="GO" id="GO:0046872">
    <property type="term" value="F:metal ion binding"/>
    <property type="evidence" value="ECO:0007669"/>
    <property type="project" value="UniProtKB-KW"/>
</dbReference>